<dbReference type="Pfam" id="PF03992">
    <property type="entry name" value="ABM"/>
    <property type="match status" value="1"/>
</dbReference>
<evidence type="ECO:0000259" key="1">
    <source>
        <dbReference type="Pfam" id="PF03992"/>
    </source>
</evidence>
<dbReference type="InterPro" id="IPR007138">
    <property type="entry name" value="ABM_dom"/>
</dbReference>
<dbReference type="InterPro" id="IPR011008">
    <property type="entry name" value="Dimeric_a/b-barrel"/>
</dbReference>
<gene>
    <name evidence="2" type="ORF">LRS13_09085</name>
</gene>
<keyword evidence="3" id="KW-1185">Reference proteome</keyword>
<evidence type="ECO:0000313" key="3">
    <source>
        <dbReference type="Proteomes" id="UP001058860"/>
    </source>
</evidence>
<proteinExistence type="predicted"/>
<dbReference type="RefSeq" id="WP_353866098.1">
    <property type="nucleotide sequence ID" value="NZ_CP088295.1"/>
</dbReference>
<sequence>MFASIRTYRIDPEAADAFMHRVDRDFAEALAQEPGFISYQCLDLGNGRIASMTIFEKAEQSERSNELAHEWITQEMEDVDIHRMGVMGGEVAVSRAKADLLEPAHH</sequence>
<name>A0ABY5PLT5_9ACTN</name>
<keyword evidence="2" id="KW-0503">Monooxygenase</keyword>
<evidence type="ECO:0000313" key="2">
    <source>
        <dbReference type="EMBL" id="UUY05654.1"/>
    </source>
</evidence>
<accession>A0ABY5PLT5</accession>
<keyword evidence="2" id="KW-0560">Oxidoreductase</keyword>
<dbReference type="Proteomes" id="UP001058860">
    <property type="component" value="Chromosome"/>
</dbReference>
<dbReference type="EMBL" id="CP088295">
    <property type="protein sequence ID" value="UUY05654.1"/>
    <property type="molecule type" value="Genomic_DNA"/>
</dbReference>
<dbReference type="SUPFAM" id="SSF54909">
    <property type="entry name" value="Dimeric alpha+beta barrel"/>
    <property type="match status" value="1"/>
</dbReference>
<protein>
    <submittedName>
        <fullName evidence="2">Antibiotic biosynthesis monooxygenase</fullName>
    </submittedName>
</protein>
<dbReference type="GO" id="GO:0004497">
    <property type="term" value="F:monooxygenase activity"/>
    <property type="evidence" value="ECO:0007669"/>
    <property type="project" value="UniProtKB-KW"/>
</dbReference>
<reference evidence="3" key="1">
    <citation type="submission" date="2021-11" db="EMBL/GenBank/DDBJ databases">
        <title>Cultivation dependent microbiological survey of springs from the worlds oldest radium mine currently devoted to the extraction of radon-saturated water.</title>
        <authorList>
            <person name="Kapinusova G."/>
            <person name="Smrhova T."/>
            <person name="Strejcek M."/>
            <person name="Suman J."/>
            <person name="Jani K."/>
            <person name="Pajer P."/>
            <person name="Uhlik O."/>
        </authorList>
    </citation>
    <scope>NUCLEOTIDE SEQUENCE [LARGE SCALE GENOMIC DNA]</scope>
    <source>
        <strain evidence="3">J379</strain>
    </source>
</reference>
<organism evidence="2 3">
    <name type="scientific">Svornostia abyssi</name>
    <dbReference type="NCBI Taxonomy" id="2898438"/>
    <lineage>
        <taxon>Bacteria</taxon>
        <taxon>Bacillati</taxon>
        <taxon>Actinomycetota</taxon>
        <taxon>Thermoleophilia</taxon>
        <taxon>Solirubrobacterales</taxon>
        <taxon>Baekduiaceae</taxon>
        <taxon>Svornostia</taxon>
    </lineage>
</organism>
<feature type="domain" description="ABM" evidence="1">
    <location>
        <begin position="1"/>
        <end position="63"/>
    </location>
</feature>